<dbReference type="GO" id="GO:0031314">
    <property type="term" value="C:extrinsic component of mitochondrial inner membrane"/>
    <property type="evidence" value="ECO:0007669"/>
    <property type="project" value="UniProtKB-UniRule"/>
</dbReference>
<dbReference type="InterPro" id="IPR027540">
    <property type="entry name" value="Coq4_euk"/>
</dbReference>
<keyword evidence="3 7" id="KW-0496">Mitochondrion</keyword>
<dbReference type="HAMAP" id="MF_03111">
    <property type="entry name" value="Coq4"/>
    <property type="match status" value="1"/>
</dbReference>
<keyword evidence="7" id="KW-0862">Zinc</keyword>
<evidence type="ECO:0000256" key="6">
    <source>
        <dbReference type="ARBA" id="ARBA00081568"/>
    </source>
</evidence>
<accession>A0AAD5SHM9</accession>
<keyword evidence="7" id="KW-0479">Metal-binding</keyword>
<keyword evidence="4 7" id="KW-0472">Membrane</keyword>
<keyword evidence="5 7" id="KW-0456">Lyase</keyword>
<feature type="binding site" evidence="7">
    <location>
        <position position="184"/>
    </location>
    <ligand>
        <name>Zn(2+)</name>
        <dbReference type="ChEBI" id="CHEBI:29105"/>
    </ligand>
</feature>
<evidence type="ECO:0000256" key="1">
    <source>
        <dbReference type="ARBA" id="ARBA00022688"/>
    </source>
</evidence>
<keyword evidence="1 7" id="KW-0831">Ubiquinone biosynthesis</keyword>
<keyword evidence="8" id="KW-0830">Ubiquinone</keyword>
<organism evidence="8 9">
    <name type="scientific">Rhizophlyctis rosea</name>
    <dbReference type="NCBI Taxonomy" id="64517"/>
    <lineage>
        <taxon>Eukaryota</taxon>
        <taxon>Fungi</taxon>
        <taxon>Fungi incertae sedis</taxon>
        <taxon>Chytridiomycota</taxon>
        <taxon>Chytridiomycota incertae sedis</taxon>
        <taxon>Chytridiomycetes</taxon>
        <taxon>Rhizophlyctidales</taxon>
        <taxon>Rhizophlyctidaceae</taxon>
        <taxon>Rhizophlyctis</taxon>
    </lineage>
</organism>
<comment type="caution">
    <text evidence="8">The sequence shown here is derived from an EMBL/GenBank/DDBJ whole genome shotgun (WGS) entry which is preliminary data.</text>
</comment>
<name>A0AAD5SHM9_9FUNG</name>
<protein>
    <recommendedName>
        <fullName evidence="6">4-hydroxy-3-methoxy-5-polyprenylbenzoate decarboxylase</fullName>
    </recommendedName>
</protein>
<comment type="function">
    <text evidence="7">Lyase that catalyzes the C1-decarboxylation of 4-hydroxy-3-methoxy-5-(all-trans-polyprenyl)benzoic acid into 2-methoxy-6-(all-trans-polyprenyl)phenol during ubiquinone biosynthesis.</text>
</comment>
<dbReference type="GO" id="GO:0008270">
    <property type="term" value="F:zinc ion binding"/>
    <property type="evidence" value="ECO:0007669"/>
    <property type="project" value="UniProtKB-UniRule"/>
</dbReference>
<keyword evidence="2 7" id="KW-0999">Mitochondrion inner membrane</keyword>
<comment type="pathway">
    <text evidence="7">Cofactor biosynthesis; ubiquinone biosynthesis.</text>
</comment>
<feature type="binding site" evidence="7">
    <location>
        <position position="172"/>
    </location>
    <ligand>
        <name>Zn(2+)</name>
        <dbReference type="ChEBI" id="CHEBI:29105"/>
    </ligand>
</feature>
<dbReference type="EMBL" id="JADGJD010000092">
    <property type="protein sequence ID" value="KAJ3055156.1"/>
    <property type="molecule type" value="Genomic_DNA"/>
</dbReference>
<comment type="subunit">
    <text evidence="7">Component of a multi-subunit COQ enzyme complex, composed of at least COQ3, COQ4, COQ5, COQ6, COQ7 and COQ9.</text>
</comment>
<evidence type="ECO:0000256" key="5">
    <source>
        <dbReference type="ARBA" id="ARBA00023239"/>
    </source>
</evidence>
<dbReference type="Proteomes" id="UP001212841">
    <property type="component" value="Unassembled WGS sequence"/>
</dbReference>
<sequence>MSIPKSFSRICKPLGPSCSLPKQSLLQVAYRLHNSSAHQETAEAYARDPTPIERATLAFSSAFTAIADPTRQDAVATLAETTSTYTLPLLRSKMLSDPTGRRILRTKPLVSSKTLDLPHLRSLPPGTFGREYMNFLDGQGVSPDTREPIRYIQNPELSYILTRYRQSHDFYHTLANLGVSVPEELAIKYFEFVQTGLPMTLLSSLVGPLRLTKEERRVLFDVYVPWAVQCGGKAKFLMNVYWEEWMDEKVDVVRKELGIIPAPKV</sequence>
<dbReference type="Pfam" id="PF05019">
    <property type="entry name" value="Coq4"/>
    <property type="match status" value="1"/>
</dbReference>
<comment type="subcellular location">
    <subcellularLocation>
        <location evidence="7">Mitochondrion inner membrane</location>
        <topology evidence="7">Peripheral membrane protein</topology>
        <orientation evidence="7">Matrix side</orientation>
    </subcellularLocation>
</comment>
<reference evidence="8" key="1">
    <citation type="submission" date="2020-05" db="EMBL/GenBank/DDBJ databases">
        <title>Phylogenomic resolution of chytrid fungi.</title>
        <authorList>
            <person name="Stajich J.E."/>
            <person name="Amses K."/>
            <person name="Simmons R."/>
            <person name="Seto K."/>
            <person name="Myers J."/>
            <person name="Bonds A."/>
            <person name="Quandt C.A."/>
            <person name="Barry K."/>
            <person name="Liu P."/>
            <person name="Grigoriev I."/>
            <person name="Longcore J.E."/>
            <person name="James T.Y."/>
        </authorList>
    </citation>
    <scope>NUCLEOTIDE SEQUENCE</scope>
    <source>
        <strain evidence="8">JEL0318</strain>
    </source>
</reference>
<dbReference type="PANTHER" id="PTHR12922:SF7">
    <property type="entry name" value="UBIQUINONE BIOSYNTHESIS PROTEIN COQ4 HOMOLOG, MITOCHONDRIAL"/>
    <property type="match status" value="1"/>
</dbReference>
<proteinExistence type="inferred from homology"/>
<evidence type="ECO:0000256" key="2">
    <source>
        <dbReference type="ARBA" id="ARBA00022792"/>
    </source>
</evidence>
<evidence type="ECO:0000256" key="4">
    <source>
        <dbReference type="ARBA" id="ARBA00023136"/>
    </source>
</evidence>
<dbReference type="PANTHER" id="PTHR12922">
    <property type="entry name" value="UBIQUINONE BIOSYNTHESIS PROTEIN"/>
    <property type="match status" value="1"/>
</dbReference>
<feature type="binding site" evidence="7">
    <location>
        <position position="168"/>
    </location>
    <ligand>
        <name>Zn(2+)</name>
        <dbReference type="ChEBI" id="CHEBI:29105"/>
    </ligand>
</feature>
<evidence type="ECO:0000256" key="7">
    <source>
        <dbReference type="HAMAP-Rule" id="MF_03111"/>
    </source>
</evidence>
<evidence type="ECO:0000313" key="9">
    <source>
        <dbReference type="Proteomes" id="UP001212841"/>
    </source>
</evidence>
<gene>
    <name evidence="7 8" type="primary">COQ4</name>
    <name evidence="8" type="ORF">HK097_011310</name>
</gene>
<evidence type="ECO:0000256" key="3">
    <source>
        <dbReference type="ARBA" id="ARBA00023128"/>
    </source>
</evidence>
<comment type="similarity">
    <text evidence="7">Belongs to the COQ4 family.</text>
</comment>
<evidence type="ECO:0000313" key="8">
    <source>
        <dbReference type="EMBL" id="KAJ3055156.1"/>
    </source>
</evidence>
<comment type="catalytic activity">
    <reaction evidence="7">
        <text>a 4-hydroxy-3-methoxy-5-(all-trans-polyprenyl)benzoate + H(+) = a 2-methoxy-6-(all-trans-polyprenyl)phenol + CO2</text>
        <dbReference type="Rhea" id="RHEA:81179"/>
        <dbReference type="Rhea" id="RHEA-COMP:9551"/>
        <dbReference type="Rhea" id="RHEA-COMP:10931"/>
        <dbReference type="ChEBI" id="CHEBI:15378"/>
        <dbReference type="ChEBI" id="CHEBI:16526"/>
        <dbReference type="ChEBI" id="CHEBI:62731"/>
        <dbReference type="ChEBI" id="CHEBI:84443"/>
        <dbReference type="EC" id="4.1.1.130"/>
    </reaction>
</comment>
<feature type="binding site" evidence="7">
    <location>
        <position position="169"/>
    </location>
    <ligand>
        <name>Zn(2+)</name>
        <dbReference type="ChEBI" id="CHEBI:29105"/>
    </ligand>
</feature>
<dbReference type="GO" id="GO:0120539">
    <property type="term" value="F:4-hydroxy-3-methoxy-5-polyprenylbenzoate decarboxylase activity"/>
    <property type="evidence" value="ECO:0007669"/>
    <property type="project" value="UniProtKB-EC"/>
</dbReference>
<dbReference type="AlphaFoldDB" id="A0AAD5SHM9"/>
<dbReference type="InterPro" id="IPR007715">
    <property type="entry name" value="Coq4"/>
</dbReference>
<keyword evidence="9" id="KW-1185">Reference proteome</keyword>
<comment type="cofactor">
    <cofactor evidence="7">
        <name>Zn(2+)</name>
        <dbReference type="ChEBI" id="CHEBI:29105"/>
    </cofactor>
</comment>